<feature type="compositionally biased region" description="Polar residues" evidence="6">
    <location>
        <begin position="240"/>
        <end position="259"/>
    </location>
</feature>
<evidence type="ECO:0000256" key="6">
    <source>
        <dbReference type="SAM" id="MobiDB-lite"/>
    </source>
</evidence>
<feature type="compositionally biased region" description="Basic and acidic residues" evidence="6">
    <location>
        <begin position="423"/>
        <end position="436"/>
    </location>
</feature>
<accession>A0AAD4C5R5</accession>
<dbReference type="SUPFAM" id="SSF55455">
    <property type="entry name" value="SRF-like"/>
    <property type="match status" value="1"/>
</dbReference>
<feature type="compositionally biased region" description="Low complexity" evidence="6">
    <location>
        <begin position="366"/>
        <end position="376"/>
    </location>
</feature>
<feature type="domain" description="MADS-box" evidence="7">
    <location>
        <begin position="1"/>
        <end position="51"/>
    </location>
</feature>
<evidence type="ECO:0000256" key="2">
    <source>
        <dbReference type="ARBA" id="ARBA00023015"/>
    </source>
</evidence>
<feature type="compositionally biased region" description="Polar residues" evidence="6">
    <location>
        <begin position="401"/>
        <end position="411"/>
    </location>
</feature>
<reference evidence="8" key="2">
    <citation type="journal article" date="2020" name="Nat. Commun.">
        <title>Large-scale genome sequencing of mycorrhizal fungi provides insights into the early evolution of symbiotic traits.</title>
        <authorList>
            <person name="Miyauchi S."/>
            <person name="Kiss E."/>
            <person name="Kuo A."/>
            <person name="Drula E."/>
            <person name="Kohler A."/>
            <person name="Sanchez-Garcia M."/>
            <person name="Morin E."/>
            <person name="Andreopoulos B."/>
            <person name="Barry K.W."/>
            <person name="Bonito G."/>
            <person name="Buee M."/>
            <person name="Carver A."/>
            <person name="Chen C."/>
            <person name="Cichocki N."/>
            <person name="Clum A."/>
            <person name="Culley D."/>
            <person name="Crous P.W."/>
            <person name="Fauchery L."/>
            <person name="Girlanda M."/>
            <person name="Hayes R.D."/>
            <person name="Keri Z."/>
            <person name="LaButti K."/>
            <person name="Lipzen A."/>
            <person name="Lombard V."/>
            <person name="Magnuson J."/>
            <person name="Maillard F."/>
            <person name="Murat C."/>
            <person name="Nolan M."/>
            <person name="Ohm R.A."/>
            <person name="Pangilinan J."/>
            <person name="Pereira M.F."/>
            <person name="Perotto S."/>
            <person name="Peter M."/>
            <person name="Pfister S."/>
            <person name="Riley R."/>
            <person name="Sitrit Y."/>
            <person name="Stielow J.B."/>
            <person name="Szollosi G."/>
            <person name="Zifcakova L."/>
            <person name="Stursova M."/>
            <person name="Spatafora J.W."/>
            <person name="Tedersoo L."/>
            <person name="Vaario L.M."/>
            <person name="Yamada A."/>
            <person name="Yan M."/>
            <person name="Wang P."/>
            <person name="Xu J."/>
            <person name="Bruns T."/>
            <person name="Baldrian P."/>
            <person name="Vilgalys R."/>
            <person name="Dunand C."/>
            <person name="Henrissat B."/>
            <person name="Grigoriev I.V."/>
            <person name="Hibbett D."/>
            <person name="Nagy L.G."/>
            <person name="Martin F.M."/>
        </authorList>
    </citation>
    <scope>NUCLEOTIDE SEQUENCE</scope>
    <source>
        <strain evidence="8">BED1</strain>
    </source>
</reference>
<feature type="region of interest" description="Disordered" evidence="6">
    <location>
        <begin position="201"/>
        <end position="287"/>
    </location>
</feature>
<keyword evidence="9" id="KW-1185">Reference proteome</keyword>
<evidence type="ECO:0000313" key="9">
    <source>
        <dbReference type="Proteomes" id="UP001194468"/>
    </source>
</evidence>
<evidence type="ECO:0000256" key="4">
    <source>
        <dbReference type="ARBA" id="ARBA00023163"/>
    </source>
</evidence>
<evidence type="ECO:0000256" key="5">
    <source>
        <dbReference type="ARBA" id="ARBA00023242"/>
    </source>
</evidence>
<evidence type="ECO:0000256" key="3">
    <source>
        <dbReference type="ARBA" id="ARBA00023125"/>
    </source>
</evidence>
<dbReference type="AlphaFoldDB" id="A0AAD4C5R5"/>
<dbReference type="InterPro" id="IPR002100">
    <property type="entry name" value="TF_MADSbox"/>
</dbReference>
<sequence length="503" mass="55300">MGRRKIEIQPITHERNRSVTFLKRKNGLFKKAYELGVLCSVDVAVIIFEERPGHHLKLYQYCSGDIHDIVQRHVRYDGEKDTRTPHDFANNANAKIEDVGDADDDDADDDDPDSNLRGPNKKRTDPKLKQEFGNNAKLVPSSGGDLGLNVEMNDYSLHRPMTIPQPPMPLHPSTQLPPASVASSLPISTERHTSTGRLLPIDNQISSQKKPRLAPNVSAGNNPKLSDDSMYNGYLPPPTSTHSPNNYRQNGHSPHQMSYNYLGVPTSAPQQPFLPSSSFDFPSSSRGASISRTAGYNQRYPHHQDSQLHGIYHQLMRHNLPPGQAPNGSSSRSQQSPDLLSAFLENGDDHRPPPTQPSQFGSLDWPSHASSQQQAQAPPPQQESGSGHSGDTSWLDFLSHGTPQPGGQQLHMTLPPANGRDTLSWERDRDVEHYTSSERGGNIDKTMTNGTGLMSPSSRKRPRPDSDAVESRRPSPTTRSKVGVGQGSLDAINDAHGPGVKEE</sequence>
<dbReference type="PROSITE" id="PS50066">
    <property type="entry name" value="MADS_BOX_2"/>
    <property type="match status" value="1"/>
</dbReference>
<dbReference type="Proteomes" id="UP001194468">
    <property type="component" value="Unassembled WGS sequence"/>
</dbReference>
<evidence type="ECO:0000313" key="8">
    <source>
        <dbReference type="EMBL" id="KAF8448745.1"/>
    </source>
</evidence>
<evidence type="ECO:0000256" key="1">
    <source>
        <dbReference type="ARBA" id="ARBA00004123"/>
    </source>
</evidence>
<comment type="subcellular location">
    <subcellularLocation>
        <location evidence="1">Nucleus</location>
    </subcellularLocation>
</comment>
<dbReference type="PANTHER" id="PTHR11945">
    <property type="entry name" value="MADS BOX PROTEIN"/>
    <property type="match status" value="1"/>
</dbReference>
<name>A0AAD4C5R5_BOLED</name>
<dbReference type="Gene3D" id="3.40.1810.10">
    <property type="entry name" value="Transcription factor, MADS-box"/>
    <property type="match status" value="1"/>
</dbReference>
<feature type="region of interest" description="Disordered" evidence="6">
    <location>
        <begin position="317"/>
        <end position="336"/>
    </location>
</feature>
<gene>
    <name evidence="8" type="ORF">L210DRAFT_3523029</name>
</gene>
<evidence type="ECO:0000259" key="7">
    <source>
        <dbReference type="PROSITE" id="PS50066"/>
    </source>
</evidence>
<proteinExistence type="predicted"/>
<reference evidence="8" key="1">
    <citation type="submission" date="2019-10" db="EMBL/GenBank/DDBJ databases">
        <authorList>
            <consortium name="DOE Joint Genome Institute"/>
            <person name="Kuo A."/>
            <person name="Miyauchi S."/>
            <person name="Kiss E."/>
            <person name="Drula E."/>
            <person name="Kohler A."/>
            <person name="Sanchez-Garcia M."/>
            <person name="Andreopoulos B."/>
            <person name="Barry K.W."/>
            <person name="Bonito G."/>
            <person name="Buee M."/>
            <person name="Carver A."/>
            <person name="Chen C."/>
            <person name="Cichocki N."/>
            <person name="Clum A."/>
            <person name="Culley D."/>
            <person name="Crous P.W."/>
            <person name="Fauchery L."/>
            <person name="Girlanda M."/>
            <person name="Hayes R."/>
            <person name="Keri Z."/>
            <person name="LaButti K."/>
            <person name="Lipzen A."/>
            <person name="Lombard V."/>
            <person name="Magnuson J."/>
            <person name="Maillard F."/>
            <person name="Morin E."/>
            <person name="Murat C."/>
            <person name="Nolan M."/>
            <person name="Ohm R."/>
            <person name="Pangilinan J."/>
            <person name="Pereira M."/>
            <person name="Perotto S."/>
            <person name="Peter M."/>
            <person name="Riley R."/>
            <person name="Sitrit Y."/>
            <person name="Stielow B."/>
            <person name="Szollosi G."/>
            <person name="Zifcakova L."/>
            <person name="Stursova M."/>
            <person name="Spatafora J.W."/>
            <person name="Tedersoo L."/>
            <person name="Vaario L.-M."/>
            <person name="Yamada A."/>
            <person name="Yan M."/>
            <person name="Wang P."/>
            <person name="Xu J."/>
            <person name="Bruns T."/>
            <person name="Baldrian P."/>
            <person name="Vilgalys R."/>
            <person name="Henrissat B."/>
            <person name="Grigoriev I.V."/>
            <person name="Hibbett D."/>
            <person name="Nagy L.G."/>
            <person name="Martin F.M."/>
        </authorList>
    </citation>
    <scope>NUCLEOTIDE SEQUENCE</scope>
    <source>
        <strain evidence="8">BED1</strain>
    </source>
</reference>
<dbReference type="Pfam" id="PF00319">
    <property type="entry name" value="SRF-TF"/>
    <property type="match status" value="1"/>
</dbReference>
<dbReference type="EMBL" id="WHUW01000003">
    <property type="protein sequence ID" value="KAF8448745.1"/>
    <property type="molecule type" value="Genomic_DNA"/>
</dbReference>
<dbReference type="GO" id="GO:0045944">
    <property type="term" value="P:positive regulation of transcription by RNA polymerase II"/>
    <property type="evidence" value="ECO:0007669"/>
    <property type="project" value="TreeGrafter"/>
</dbReference>
<dbReference type="SMART" id="SM00432">
    <property type="entry name" value="MADS"/>
    <property type="match status" value="1"/>
</dbReference>
<comment type="caution">
    <text evidence="8">The sequence shown here is derived from an EMBL/GenBank/DDBJ whole genome shotgun (WGS) entry which is preliminary data.</text>
</comment>
<keyword evidence="2" id="KW-0805">Transcription regulation</keyword>
<dbReference type="GO" id="GO:0000978">
    <property type="term" value="F:RNA polymerase II cis-regulatory region sequence-specific DNA binding"/>
    <property type="evidence" value="ECO:0007669"/>
    <property type="project" value="TreeGrafter"/>
</dbReference>
<feature type="compositionally biased region" description="Basic and acidic residues" evidence="6">
    <location>
        <begin position="463"/>
        <end position="473"/>
    </location>
</feature>
<dbReference type="GO" id="GO:0046983">
    <property type="term" value="F:protein dimerization activity"/>
    <property type="evidence" value="ECO:0007669"/>
    <property type="project" value="InterPro"/>
</dbReference>
<dbReference type="InterPro" id="IPR036879">
    <property type="entry name" value="TF_MADSbox_sf"/>
</dbReference>
<keyword evidence="5" id="KW-0539">Nucleus</keyword>
<feature type="compositionally biased region" description="Acidic residues" evidence="6">
    <location>
        <begin position="99"/>
        <end position="113"/>
    </location>
</feature>
<dbReference type="GO" id="GO:0000981">
    <property type="term" value="F:DNA-binding transcription factor activity, RNA polymerase II-specific"/>
    <property type="evidence" value="ECO:0007669"/>
    <property type="project" value="TreeGrafter"/>
</dbReference>
<feature type="compositionally biased region" description="Polar residues" evidence="6">
    <location>
        <begin position="326"/>
        <end position="336"/>
    </location>
</feature>
<keyword evidence="4" id="KW-0804">Transcription</keyword>
<dbReference type="PANTHER" id="PTHR11945:SF534">
    <property type="entry name" value="MYOCYTE-SPECIFIC ENHANCER FACTOR 2"/>
    <property type="match status" value="1"/>
</dbReference>
<organism evidence="8 9">
    <name type="scientific">Boletus edulis BED1</name>
    <dbReference type="NCBI Taxonomy" id="1328754"/>
    <lineage>
        <taxon>Eukaryota</taxon>
        <taxon>Fungi</taxon>
        <taxon>Dikarya</taxon>
        <taxon>Basidiomycota</taxon>
        <taxon>Agaricomycotina</taxon>
        <taxon>Agaricomycetes</taxon>
        <taxon>Agaricomycetidae</taxon>
        <taxon>Boletales</taxon>
        <taxon>Boletineae</taxon>
        <taxon>Boletaceae</taxon>
        <taxon>Boletoideae</taxon>
        <taxon>Boletus</taxon>
    </lineage>
</organism>
<feature type="region of interest" description="Disordered" evidence="6">
    <location>
        <begin position="343"/>
        <end position="503"/>
    </location>
</feature>
<feature type="compositionally biased region" description="Polar residues" evidence="6">
    <location>
        <begin position="383"/>
        <end position="392"/>
    </location>
</feature>
<feature type="compositionally biased region" description="Polar residues" evidence="6">
    <location>
        <begin position="445"/>
        <end position="454"/>
    </location>
</feature>
<protein>
    <recommendedName>
        <fullName evidence="7">MADS-box domain-containing protein</fullName>
    </recommendedName>
</protein>
<feature type="region of interest" description="Disordered" evidence="6">
    <location>
        <begin position="80"/>
        <end position="145"/>
    </location>
</feature>
<feature type="compositionally biased region" description="Low complexity" evidence="6">
    <location>
        <begin position="273"/>
        <end position="285"/>
    </location>
</feature>
<dbReference type="GO" id="GO:0005634">
    <property type="term" value="C:nucleus"/>
    <property type="evidence" value="ECO:0007669"/>
    <property type="project" value="UniProtKB-SubCell"/>
</dbReference>
<keyword evidence="3" id="KW-0238">DNA-binding</keyword>
<dbReference type="PRINTS" id="PR00404">
    <property type="entry name" value="MADSDOMAIN"/>
</dbReference>